<dbReference type="InterPro" id="IPR027417">
    <property type="entry name" value="P-loop_NTPase"/>
</dbReference>
<dbReference type="PANTHER" id="PTHR11070:SF2">
    <property type="entry name" value="ATP-DEPENDENT DNA HELICASE SRS2"/>
    <property type="match status" value="1"/>
</dbReference>
<name>A0ABW5VE88_9FLAO</name>
<dbReference type="InterPro" id="IPR014016">
    <property type="entry name" value="UvrD-like_ATP-bd"/>
</dbReference>
<accession>A0ABW5VE88</accession>
<dbReference type="Proteomes" id="UP001597532">
    <property type="component" value="Unassembled WGS sequence"/>
</dbReference>
<dbReference type="PROSITE" id="PS51198">
    <property type="entry name" value="UVRD_HELICASE_ATP_BIND"/>
    <property type="match status" value="1"/>
</dbReference>
<evidence type="ECO:0000256" key="6">
    <source>
        <dbReference type="PROSITE-ProRule" id="PRU00560"/>
    </source>
</evidence>
<protein>
    <recommendedName>
        <fullName evidence="5">DNA 3'-5' helicase II</fullName>
    </recommendedName>
</protein>
<feature type="binding site" evidence="6">
    <location>
        <begin position="34"/>
        <end position="41"/>
    </location>
    <ligand>
        <name>ATP</name>
        <dbReference type="ChEBI" id="CHEBI:30616"/>
    </ligand>
</feature>
<comment type="caution">
    <text evidence="8">The sequence shown here is derived from an EMBL/GenBank/DDBJ whole genome shotgun (WGS) entry which is preliminary data.</text>
</comment>
<evidence type="ECO:0000313" key="8">
    <source>
        <dbReference type="EMBL" id="MFD2789992.1"/>
    </source>
</evidence>
<evidence type="ECO:0000256" key="2">
    <source>
        <dbReference type="ARBA" id="ARBA00022801"/>
    </source>
</evidence>
<dbReference type="InterPro" id="IPR000212">
    <property type="entry name" value="DNA_helicase_UvrD/REP"/>
</dbReference>
<keyword evidence="1 6" id="KW-0547">Nucleotide-binding</keyword>
<keyword evidence="2 6" id="KW-0378">Hydrolase</keyword>
<dbReference type="Pfam" id="PF00580">
    <property type="entry name" value="UvrD-helicase"/>
    <property type="match status" value="1"/>
</dbReference>
<keyword evidence="4 6" id="KW-0067">ATP-binding</keyword>
<keyword evidence="9" id="KW-1185">Reference proteome</keyword>
<organism evidence="8 9">
    <name type="scientific">Arenibacter antarcticus</name>
    <dbReference type="NCBI Taxonomy" id="2040469"/>
    <lineage>
        <taxon>Bacteria</taxon>
        <taxon>Pseudomonadati</taxon>
        <taxon>Bacteroidota</taxon>
        <taxon>Flavobacteriia</taxon>
        <taxon>Flavobacteriales</taxon>
        <taxon>Flavobacteriaceae</taxon>
        <taxon>Arenibacter</taxon>
    </lineage>
</organism>
<evidence type="ECO:0000256" key="1">
    <source>
        <dbReference type="ARBA" id="ARBA00022741"/>
    </source>
</evidence>
<dbReference type="Gene3D" id="3.40.50.300">
    <property type="entry name" value="P-loop containing nucleotide triphosphate hydrolases"/>
    <property type="match status" value="2"/>
</dbReference>
<reference evidence="9" key="1">
    <citation type="journal article" date="2019" name="Int. J. Syst. Evol. Microbiol.">
        <title>The Global Catalogue of Microorganisms (GCM) 10K type strain sequencing project: providing services to taxonomists for standard genome sequencing and annotation.</title>
        <authorList>
            <consortium name="The Broad Institute Genomics Platform"/>
            <consortium name="The Broad Institute Genome Sequencing Center for Infectious Disease"/>
            <person name="Wu L."/>
            <person name="Ma J."/>
        </authorList>
    </citation>
    <scope>NUCLEOTIDE SEQUENCE [LARGE SCALE GENOMIC DNA]</scope>
    <source>
        <strain evidence="9">KCTC 52924</strain>
    </source>
</reference>
<evidence type="ECO:0000256" key="4">
    <source>
        <dbReference type="ARBA" id="ARBA00022840"/>
    </source>
</evidence>
<dbReference type="SUPFAM" id="SSF52540">
    <property type="entry name" value="P-loop containing nucleoside triphosphate hydrolases"/>
    <property type="match status" value="1"/>
</dbReference>
<dbReference type="RefSeq" id="WP_251805981.1">
    <property type="nucleotide sequence ID" value="NZ_CP166679.1"/>
</dbReference>
<evidence type="ECO:0000256" key="3">
    <source>
        <dbReference type="ARBA" id="ARBA00022806"/>
    </source>
</evidence>
<dbReference type="EMBL" id="JBHUOK010000030">
    <property type="protein sequence ID" value="MFD2789992.1"/>
    <property type="molecule type" value="Genomic_DNA"/>
</dbReference>
<sequence>MGASLKDNNIDDSVDIQISECLNPHNPKSFFLFAGAGSGKTKSLVQALMRFKDSFGYGFALKSQKIAIITYTNTAADEITQRLKFDPIFNVSTIHSFAWELIKSLTSDIKIYVEGQLKEDLEELNDAQTKSKDLNNKTSIQRAKKIVSKERRLKNLPEITQFTYNPNGDNIKKDSLNHTEVIGITAHFMENEPLMQDIIVARFPIILVDESQDTKKELIKALFSLQNNKKAVFSLGLFGDTMQRIYADGQPNLGLSLPKDWLLPSKQMNHRSDKRIIKLINDIRKGVDKQEQLPRVEKADGVVKLFISSRDKDKTSAEELVAEKMSVLSKDKNWLNADEVKILILEHHMAAKRMGFLDLFQPLYNADKLKTSLLDGSLSALNIFRKIILPLVDANNTNDKFAIARIVKLNSPLFDKKRIESTKNQLEYISTINNHVEKLLKLWEDEADPLLMNIVEVIKETNLFSLPGDLKISVSKESEDRDDTDEEEIDDNSQSSVEIIEAWEAALQTPFSQVFNYNEYLSEKSRFATHQGVKGLEFPRVMVIIDDEEAKGFMFSYDKLFGSKGFSATDIKNLQEGKETGIDRTRRLFYVACSRAEKSLAIVAYTNHPETVKANALAYGWFEESEIEII</sequence>
<keyword evidence="3 6" id="KW-0347">Helicase</keyword>
<evidence type="ECO:0000259" key="7">
    <source>
        <dbReference type="PROSITE" id="PS51198"/>
    </source>
</evidence>
<gene>
    <name evidence="8" type="ORF">ACFS1K_09475</name>
</gene>
<evidence type="ECO:0000256" key="5">
    <source>
        <dbReference type="ARBA" id="ARBA00034923"/>
    </source>
</evidence>
<evidence type="ECO:0000313" key="9">
    <source>
        <dbReference type="Proteomes" id="UP001597532"/>
    </source>
</evidence>
<proteinExistence type="predicted"/>
<dbReference type="PANTHER" id="PTHR11070">
    <property type="entry name" value="UVRD / RECB / PCRA DNA HELICASE FAMILY MEMBER"/>
    <property type="match status" value="1"/>
</dbReference>
<dbReference type="Gene3D" id="1.10.486.10">
    <property type="entry name" value="PCRA, domain 4"/>
    <property type="match status" value="1"/>
</dbReference>
<feature type="domain" description="UvrD-like helicase ATP-binding" evidence="7">
    <location>
        <begin position="13"/>
        <end position="286"/>
    </location>
</feature>